<dbReference type="HOGENOM" id="CLU_3391490_0_0_3"/>
<evidence type="ECO:0000313" key="1">
    <source>
        <dbReference type="EMBL" id="AFZ34276.1"/>
    </source>
</evidence>
<sequence length="32" mass="3863">MSNIYSGLAYYWDNQEKIDADIKAQYNRHQLN</sequence>
<reference evidence="2" key="1">
    <citation type="journal article" date="2013" name="Proc. Natl. Acad. Sci. U.S.A.">
        <title>Improving the coverage of the cyanobacterial phylum using diversity-driven genome sequencing.</title>
        <authorList>
            <person name="Shih P.M."/>
            <person name="Wu D."/>
            <person name="Latifi A."/>
            <person name="Axen S.D."/>
            <person name="Fewer D.P."/>
            <person name="Talla E."/>
            <person name="Calteau A."/>
            <person name="Cai F."/>
            <person name="Tandeau de Marsac N."/>
            <person name="Rippka R."/>
            <person name="Herdman M."/>
            <person name="Sivonen K."/>
            <person name="Coursin T."/>
            <person name="Laurent T."/>
            <person name="Goodwin L."/>
            <person name="Nolan M."/>
            <person name="Davenport K.W."/>
            <person name="Han C.S."/>
            <person name="Rubin E.M."/>
            <person name="Eisen J.A."/>
            <person name="Woyke T."/>
            <person name="Gugger M."/>
            <person name="Kerfeld C.A."/>
        </authorList>
    </citation>
    <scope>NUCLEOTIDE SEQUENCE [LARGE SCALE GENOMIC DNA]</scope>
    <source>
        <strain evidence="2">ATCC 29371 / PCC 7437</strain>
    </source>
</reference>
<dbReference type="Proteomes" id="UP000010473">
    <property type="component" value="Chromosome"/>
</dbReference>
<proteinExistence type="predicted"/>
<protein>
    <submittedName>
        <fullName evidence="1">Uncharacterized protein</fullName>
    </submittedName>
</protein>
<organism evidence="1 2">
    <name type="scientific">Stanieria cyanosphaera (strain ATCC 29371 / PCC 7437)</name>
    <dbReference type="NCBI Taxonomy" id="111780"/>
    <lineage>
        <taxon>Bacteria</taxon>
        <taxon>Bacillati</taxon>
        <taxon>Cyanobacteriota</taxon>
        <taxon>Cyanophyceae</taxon>
        <taxon>Pleurocapsales</taxon>
        <taxon>Dermocarpellaceae</taxon>
        <taxon>Stanieria</taxon>
    </lineage>
</organism>
<dbReference type="KEGG" id="scs:Sta7437_0681"/>
<keyword evidence="2" id="KW-1185">Reference proteome</keyword>
<evidence type="ECO:0000313" key="2">
    <source>
        <dbReference type="Proteomes" id="UP000010473"/>
    </source>
</evidence>
<name>K9XQE5_STAC7</name>
<dbReference type="STRING" id="111780.Sta7437_0681"/>
<gene>
    <name evidence="1" type="ordered locus">Sta7437_0681</name>
</gene>
<dbReference type="EMBL" id="CP003653">
    <property type="protein sequence ID" value="AFZ34276.1"/>
    <property type="molecule type" value="Genomic_DNA"/>
</dbReference>
<accession>K9XQE5</accession>
<dbReference type="AlphaFoldDB" id="K9XQE5"/>